<evidence type="ECO:0000256" key="6">
    <source>
        <dbReference type="ARBA" id="ARBA00023004"/>
    </source>
</evidence>
<dbReference type="Pfam" id="PF04879">
    <property type="entry name" value="Molybdop_Fe4S4"/>
    <property type="match status" value="1"/>
</dbReference>
<keyword evidence="3" id="KW-0500">Molybdenum</keyword>
<comment type="cofactor">
    <cofactor evidence="1">
        <name>Mo-bis(molybdopterin guanine dinucleotide)</name>
        <dbReference type="ChEBI" id="CHEBI:60539"/>
    </cofactor>
</comment>
<protein>
    <submittedName>
        <fullName evidence="9">Molybdopterin-dependent oxidoreductase</fullName>
    </submittedName>
</protein>
<accession>A0A7X3MK34</accession>
<comment type="similarity">
    <text evidence="2">Belongs to the prokaryotic molybdopterin-containing oxidoreductase family.</text>
</comment>
<evidence type="ECO:0000313" key="9">
    <source>
        <dbReference type="EMBL" id="MXP77702.1"/>
    </source>
</evidence>
<dbReference type="SUPFAM" id="SSF50692">
    <property type="entry name" value="ADC-like"/>
    <property type="match status" value="1"/>
</dbReference>
<organism evidence="9 10">
    <name type="scientific">Sporofaciens musculi</name>
    <dbReference type="NCBI Taxonomy" id="2681861"/>
    <lineage>
        <taxon>Bacteria</taxon>
        <taxon>Bacillati</taxon>
        <taxon>Bacillota</taxon>
        <taxon>Clostridia</taxon>
        <taxon>Lachnospirales</taxon>
        <taxon>Lachnospiraceae</taxon>
        <taxon>Sporofaciens</taxon>
    </lineage>
</organism>
<dbReference type="AlphaFoldDB" id="A0A7X3MK34"/>
<keyword evidence="4" id="KW-0479">Metal-binding</keyword>
<keyword evidence="5" id="KW-0560">Oxidoreductase</keyword>
<dbReference type="InterPro" id="IPR006963">
    <property type="entry name" value="Mopterin_OxRdtase_4Fe-4S_dom"/>
</dbReference>
<dbReference type="PROSITE" id="PS51669">
    <property type="entry name" value="4FE4S_MOW_BIS_MGD"/>
    <property type="match status" value="1"/>
</dbReference>
<dbReference type="InterPro" id="IPR006656">
    <property type="entry name" value="Mopterin_OxRdtase"/>
</dbReference>
<keyword evidence="6" id="KW-0408">Iron</keyword>
<dbReference type="GO" id="GO:0043546">
    <property type="term" value="F:molybdopterin cofactor binding"/>
    <property type="evidence" value="ECO:0007669"/>
    <property type="project" value="InterPro"/>
</dbReference>
<evidence type="ECO:0000256" key="4">
    <source>
        <dbReference type="ARBA" id="ARBA00022723"/>
    </source>
</evidence>
<dbReference type="Gene3D" id="3.40.228.10">
    <property type="entry name" value="Dimethylsulfoxide Reductase, domain 2"/>
    <property type="match status" value="1"/>
</dbReference>
<dbReference type="GO" id="GO:0016491">
    <property type="term" value="F:oxidoreductase activity"/>
    <property type="evidence" value="ECO:0007669"/>
    <property type="project" value="UniProtKB-KW"/>
</dbReference>
<feature type="domain" description="4Fe-4S Mo/W bis-MGD-type" evidence="8">
    <location>
        <begin position="4"/>
        <end position="60"/>
    </location>
</feature>
<dbReference type="Pfam" id="PF00384">
    <property type="entry name" value="Molybdopterin"/>
    <property type="match status" value="1"/>
</dbReference>
<dbReference type="PANTHER" id="PTHR43742:SF6">
    <property type="entry name" value="OXIDOREDUCTASE YYAE-RELATED"/>
    <property type="match status" value="1"/>
</dbReference>
<dbReference type="SUPFAM" id="SSF53706">
    <property type="entry name" value="Formate dehydrogenase/DMSO reductase, domains 1-3"/>
    <property type="match status" value="1"/>
</dbReference>
<dbReference type="InterPro" id="IPR006657">
    <property type="entry name" value="MoPterin_dinucl-bd_dom"/>
</dbReference>
<reference evidence="9 10" key="1">
    <citation type="submission" date="2019-12" db="EMBL/GenBank/DDBJ databases">
        <title>Sporaefaciens musculi gen. nov., sp. nov., a novel bacterium isolated from the caecum of an obese mouse.</title>
        <authorList>
            <person name="Rasmussen T.S."/>
            <person name="Streidl T."/>
            <person name="Hitch T.C.A."/>
            <person name="Wortmann E."/>
            <person name="Deptula P."/>
            <person name="Hansen M."/>
            <person name="Nielsen D.S."/>
            <person name="Clavel T."/>
            <person name="Vogensen F.K."/>
        </authorList>
    </citation>
    <scope>NUCLEOTIDE SEQUENCE [LARGE SCALE GENOMIC DNA]</scope>
    <source>
        <strain evidence="9 10">WCA-9-b2</strain>
    </source>
</reference>
<gene>
    <name evidence="9" type="ORF">GN277_20815</name>
</gene>
<evidence type="ECO:0000259" key="8">
    <source>
        <dbReference type="PROSITE" id="PS51669"/>
    </source>
</evidence>
<dbReference type="Gene3D" id="2.40.40.20">
    <property type="match status" value="1"/>
</dbReference>
<dbReference type="GO" id="GO:0046872">
    <property type="term" value="F:metal ion binding"/>
    <property type="evidence" value="ECO:0007669"/>
    <property type="project" value="UniProtKB-KW"/>
</dbReference>
<dbReference type="PANTHER" id="PTHR43742">
    <property type="entry name" value="TRIMETHYLAMINE-N-OXIDE REDUCTASE"/>
    <property type="match status" value="1"/>
</dbReference>
<dbReference type="InterPro" id="IPR050612">
    <property type="entry name" value="Prok_Mopterin_Oxidored"/>
</dbReference>
<dbReference type="Pfam" id="PF01568">
    <property type="entry name" value="Molydop_binding"/>
    <property type="match status" value="1"/>
</dbReference>
<dbReference type="EMBL" id="WUQX01000001">
    <property type="protein sequence ID" value="MXP77702.1"/>
    <property type="molecule type" value="Genomic_DNA"/>
</dbReference>
<name>A0A7X3MK34_9FIRM</name>
<evidence type="ECO:0000256" key="2">
    <source>
        <dbReference type="ARBA" id="ARBA00010312"/>
    </source>
</evidence>
<dbReference type="GO" id="GO:0051536">
    <property type="term" value="F:iron-sulfur cluster binding"/>
    <property type="evidence" value="ECO:0007669"/>
    <property type="project" value="UniProtKB-KW"/>
</dbReference>
<dbReference type="Gene3D" id="2.20.25.90">
    <property type="entry name" value="ADC-like domains"/>
    <property type="match status" value="1"/>
</dbReference>
<dbReference type="InterPro" id="IPR009010">
    <property type="entry name" value="Asp_de-COase-like_dom_sf"/>
</dbReference>
<evidence type="ECO:0000256" key="5">
    <source>
        <dbReference type="ARBA" id="ARBA00023002"/>
    </source>
</evidence>
<dbReference type="PROSITE" id="PS00490">
    <property type="entry name" value="MOLYBDOPTERIN_PROK_2"/>
    <property type="match status" value="1"/>
</dbReference>
<evidence type="ECO:0000256" key="7">
    <source>
        <dbReference type="ARBA" id="ARBA00023014"/>
    </source>
</evidence>
<dbReference type="InterPro" id="IPR006655">
    <property type="entry name" value="Mopterin_OxRdtase_prok_CS"/>
</dbReference>
<comment type="caution">
    <text evidence="9">The sequence shown here is derived from an EMBL/GenBank/DDBJ whole genome shotgun (WGS) entry which is preliminary data.</text>
</comment>
<evidence type="ECO:0000256" key="3">
    <source>
        <dbReference type="ARBA" id="ARBA00022505"/>
    </source>
</evidence>
<dbReference type="Proteomes" id="UP000460412">
    <property type="component" value="Unassembled WGS sequence"/>
</dbReference>
<proteinExistence type="inferred from homology"/>
<evidence type="ECO:0000256" key="1">
    <source>
        <dbReference type="ARBA" id="ARBA00001942"/>
    </source>
</evidence>
<keyword evidence="10" id="KW-1185">Reference proteome</keyword>
<dbReference type="Gene3D" id="3.40.50.740">
    <property type="match status" value="1"/>
</dbReference>
<dbReference type="RefSeq" id="WP_159753224.1">
    <property type="nucleotide sequence ID" value="NZ_CASSPE010000004.1"/>
</dbReference>
<dbReference type="SMART" id="SM00926">
    <property type="entry name" value="Molybdop_Fe4S4"/>
    <property type="match status" value="1"/>
</dbReference>
<keyword evidence="7" id="KW-0411">Iron-sulfur</keyword>
<evidence type="ECO:0000313" key="10">
    <source>
        <dbReference type="Proteomes" id="UP000460412"/>
    </source>
</evidence>
<sequence>MSETKIVKTTCSTCGPCCEVDAYVKDGKLISVEGARNTPMQSGGLCAKGVAASQYVYNKERVLYPMKRAGRKGEGRFERISWDEAYDMIADNLLRVRRTYGAKSTVFYAGYAKWYRPALLRLANAYGTPNFCTESSTCFQAAALAWRSLYGNMICRPDLKNTKTLILWSSNLYHSNTPMSPMYKDLKKRGVKVIDVDPRHTVTAHDADIHLQLIPGTDGALALSMAQVIIEEKLYDREFVEKYVYGFEEYREYVQEFLPQKAEKITGVPAELIRLAARTYAGNGPAGIMFSASPVVHHINGVQNYRAVFSLIALTGNYDIEGGNRTQPGPFSPANEFGRVRRFDGEEALGQREFPAWFDLPCDEAQCIRLADYILDEKPYPVKAVFAMGLNHRMWPKPERLKLALEKLDFYVNAELFWSKSCDGADLVLPACTSYEREQVHTGGGGRFFFSNKAIEPVGESKNDIEIIMEVLRRMKVREPGIADEILEGGYEAYMEYILKPSGLTLSELKSHPKGMQGRNLYQPSVKTYEKEPFHTPSGKVEFKSLILERYRDSHGYSGLPRYGDYREHWNDFGIGREEYPLILNTGSRKPQLFHSRLYRMSWLGGIEDVPLVEIHPKDGRKYGVADGENVRITSPAGSVTGIAAYNNQGKPGVVYIYHGSPNGDANELIHKDYVDPISGFPGFKGYFCRIERTGQDEDKV</sequence>